<dbReference type="SUPFAM" id="SSF48371">
    <property type="entry name" value="ARM repeat"/>
    <property type="match status" value="1"/>
</dbReference>
<evidence type="ECO:0000313" key="1">
    <source>
        <dbReference type="EMBL" id="KAK8896399.1"/>
    </source>
</evidence>
<accession>A0ABR2KZ47</accession>
<reference evidence="1 2" key="1">
    <citation type="submission" date="2024-04" db="EMBL/GenBank/DDBJ databases">
        <title>Tritrichomonas musculus Genome.</title>
        <authorList>
            <person name="Alves-Ferreira E."/>
            <person name="Grigg M."/>
            <person name="Lorenzi H."/>
            <person name="Galac M."/>
        </authorList>
    </citation>
    <scope>NUCLEOTIDE SEQUENCE [LARGE SCALE GENOMIC DNA]</scope>
    <source>
        <strain evidence="1 2">EAF2021</strain>
    </source>
</reference>
<dbReference type="Proteomes" id="UP001470230">
    <property type="component" value="Unassembled WGS sequence"/>
</dbReference>
<keyword evidence="2" id="KW-1185">Reference proteome</keyword>
<comment type="caution">
    <text evidence="1">The sequence shown here is derived from an EMBL/GenBank/DDBJ whole genome shotgun (WGS) entry which is preliminary data.</text>
</comment>
<protein>
    <submittedName>
        <fullName evidence="1">Uncharacterized protein</fullName>
    </submittedName>
</protein>
<organism evidence="1 2">
    <name type="scientific">Tritrichomonas musculus</name>
    <dbReference type="NCBI Taxonomy" id="1915356"/>
    <lineage>
        <taxon>Eukaryota</taxon>
        <taxon>Metamonada</taxon>
        <taxon>Parabasalia</taxon>
        <taxon>Tritrichomonadida</taxon>
        <taxon>Tritrichomonadidae</taxon>
        <taxon>Tritrichomonas</taxon>
    </lineage>
</organism>
<sequence>MEFGNISLYKDAQNDNIATLEQQSSLQDGIEDQNSQSIAIFLHLLQESITNFQNQDLDNTKKNFIDILNLMNKGFLSDVNSEIIIQYTKDLISIVEQLEKDSTQQQTIFYALKIILHFFYMADNDIMNSIIQSGYLPFFHNLINFPEVHVKEIVVFIISLFFSSGDFFAITMNSSLFSDICDIFQSYLKIENLSESLHILMAISNAFNDIAKRYYVNEYITSGIIEKIFELYSASFQNNYETMLIQRFIDLIQILKSKKDSNIISLLFKFNIPFIFYQILLHSESHKNQSLFLFAYLITNIDETGFSALKTFFDFQTFVDLLIKSNGSPSFNLNYAFLILANSARFDDNLDLLNMISSDIFLSFIQKFLNDSDFNIKYNANQCLFSALCASSVKSIQLVSKFFKSDIMILALDIIECGISELIIQILNSLDCTFSRLEGLPNTKEMPYYEAFEEKFYQLIEELQNSSDEDVKARAYEIQIKYCLVVL</sequence>
<dbReference type="InterPro" id="IPR011989">
    <property type="entry name" value="ARM-like"/>
</dbReference>
<name>A0ABR2KZ47_9EUKA</name>
<evidence type="ECO:0000313" key="2">
    <source>
        <dbReference type="Proteomes" id="UP001470230"/>
    </source>
</evidence>
<dbReference type="Gene3D" id="1.25.10.10">
    <property type="entry name" value="Leucine-rich Repeat Variant"/>
    <property type="match status" value="1"/>
</dbReference>
<dbReference type="InterPro" id="IPR016024">
    <property type="entry name" value="ARM-type_fold"/>
</dbReference>
<gene>
    <name evidence="1" type="ORF">M9Y10_014297</name>
</gene>
<proteinExistence type="predicted"/>
<dbReference type="EMBL" id="JAPFFF010000002">
    <property type="protein sequence ID" value="KAK8896399.1"/>
    <property type="molecule type" value="Genomic_DNA"/>
</dbReference>